<keyword evidence="1" id="KW-0472">Membrane</keyword>
<gene>
    <name evidence="3" type="ORF">TKK_005670</name>
</gene>
<proteinExistence type="predicted"/>
<keyword evidence="4" id="KW-1185">Reference proteome</keyword>
<evidence type="ECO:0000313" key="4">
    <source>
        <dbReference type="Proteomes" id="UP001627154"/>
    </source>
</evidence>
<keyword evidence="1" id="KW-1133">Transmembrane helix</keyword>
<feature type="domain" description="Bardet-Biedl syndrome 1 N-terminal" evidence="2">
    <location>
        <begin position="16"/>
        <end position="261"/>
    </location>
</feature>
<protein>
    <recommendedName>
        <fullName evidence="2">Bardet-Biedl syndrome 1 N-terminal domain-containing protein</fullName>
    </recommendedName>
</protein>
<dbReference type="AlphaFoldDB" id="A0ABD2X7Z1"/>
<dbReference type="InterPro" id="IPR011047">
    <property type="entry name" value="Quinoprotein_ADH-like_sf"/>
</dbReference>
<comment type="caution">
    <text evidence="3">The sequence shown here is derived from an EMBL/GenBank/DDBJ whole genome shotgun (WGS) entry which is preliminary data.</text>
</comment>
<dbReference type="InterPro" id="IPR028784">
    <property type="entry name" value="BBS1"/>
</dbReference>
<dbReference type="PANTHER" id="PTHR20870">
    <property type="entry name" value="BARDET-BIEDL SYNDROME 1 PROTEIN"/>
    <property type="match status" value="1"/>
</dbReference>
<dbReference type="SUPFAM" id="SSF50998">
    <property type="entry name" value="Quinoprotein alcohol dehydrogenase-like"/>
    <property type="match status" value="1"/>
</dbReference>
<accession>A0ABD2X7Z1</accession>
<organism evidence="3 4">
    <name type="scientific">Trichogramma kaykai</name>
    <dbReference type="NCBI Taxonomy" id="54128"/>
    <lineage>
        <taxon>Eukaryota</taxon>
        <taxon>Metazoa</taxon>
        <taxon>Ecdysozoa</taxon>
        <taxon>Arthropoda</taxon>
        <taxon>Hexapoda</taxon>
        <taxon>Insecta</taxon>
        <taxon>Pterygota</taxon>
        <taxon>Neoptera</taxon>
        <taxon>Endopterygota</taxon>
        <taxon>Hymenoptera</taxon>
        <taxon>Apocrita</taxon>
        <taxon>Proctotrupomorpha</taxon>
        <taxon>Chalcidoidea</taxon>
        <taxon>Trichogrammatidae</taxon>
        <taxon>Trichogramma</taxon>
    </lineage>
</organism>
<evidence type="ECO:0000256" key="1">
    <source>
        <dbReference type="SAM" id="Phobius"/>
    </source>
</evidence>
<dbReference type="Pfam" id="PF14779">
    <property type="entry name" value="BBS1"/>
    <property type="match status" value="1"/>
</dbReference>
<dbReference type="InterPro" id="IPR032728">
    <property type="entry name" value="BBS1_N"/>
</dbReference>
<keyword evidence="1" id="KW-0812">Transmembrane</keyword>
<reference evidence="3 4" key="1">
    <citation type="journal article" date="2024" name="bioRxiv">
        <title>A reference genome for Trichogramma kaykai: A tiny desert-dwelling parasitoid wasp with competing sex-ratio distorters.</title>
        <authorList>
            <person name="Culotta J."/>
            <person name="Lindsey A.R."/>
        </authorList>
    </citation>
    <scope>NUCLEOTIDE SEQUENCE [LARGE SCALE GENOMIC DNA]</scope>
    <source>
        <strain evidence="3 4">KSX58</strain>
    </source>
</reference>
<evidence type="ECO:0000313" key="3">
    <source>
        <dbReference type="EMBL" id="KAL3401023.1"/>
    </source>
</evidence>
<evidence type="ECO:0000259" key="2">
    <source>
        <dbReference type="Pfam" id="PF14779"/>
    </source>
</evidence>
<dbReference type="EMBL" id="JBJJXI010000049">
    <property type="protein sequence ID" value="KAL3401023.1"/>
    <property type="molecule type" value="Genomic_DNA"/>
</dbReference>
<dbReference type="Proteomes" id="UP001627154">
    <property type="component" value="Unassembled WGS sequence"/>
</dbReference>
<name>A0ABD2X7Z1_9HYME</name>
<feature type="transmembrane region" description="Helical" evidence="1">
    <location>
        <begin position="328"/>
        <end position="345"/>
    </location>
</feature>
<dbReference type="PANTHER" id="PTHR20870:SF0">
    <property type="entry name" value="BARDET-BIEDL SYNDROME 1 PROTEIN"/>
    <property type="match status" value="1"/>
</dbReference>
<sequence>MSKELEGKFFEFLHKPQIESNIFSSGIDFSDFDETGNCTIVIASSAPYSESYSKFHVLKNFKYVSEYLTNGSPCGIMSFITETHQNSSLALAVGTPCHLYIYKNMKPYFKFSLHPTSLQSTVNNLDHKFVEEDGITKNSVNDLTHIFLKNTAKESCTQLPDTGKLFSKKSFFISSSNKTHKIKKDVITCLNKVNKNSWSQNALSYLVIGTQQGEIYIVDSQSFFTIEKYKTSSALMAIEPLGQWLRGGILVTACRNRKIGCFYRKKKFIMWERSISPVVVMSAINHTGVVVVTMDKTISFFSKQGKKLWKFIVQSYVLDLMSFQMPQTGAFLFAFSMANFGIYVYDQKQQLDFMRVSDTVSCFKRKCDELGLCASRNSNFTGSDACRPRKALLRGSLLPTSKCACTIDRLVGRKVGVRRRHASECGRVHAGRVRPVFLLGLYAERLWDFPTSACWTSCLRLGEPTDRRASQSCV</sequence>